<keyword evidence="1" id="KW-1133">Transmembrane helix</keyword>
<keyword evidence="3" id="KW-1185">Reference proteome</keyword>
<dbReference type="AlphaFoldDB" id="A0A1A7QTG5"/>
<feature type="transmembrane region" description="Helical" evidence="1">
    <location>
        <begin position="12"/>
        <end position="31"/>
    </location>
</feature>
<dbReference type="STRING" id="49280.A9996_17660"/>
<sequence>MQDPIIKEGKTLAIVSYFTFIGLIIAIIMNLEKRNPFTLFHIRQMLGLIMMLLFSNLVEQYINSLLGTAFWIITFACWLFGLYYAIKEKYQPIPVIGEKFQEWFRNIN</sequence>
<protein>
    <recommendedName>
        <fullName evidence="4">Chloroplast import component protein (Tic20)</fullName>
    </recommendedName>
</protein>
<dbReference type="OrthoDB" id="6400719at2"/>
<dbReference type="RefSeq" id="WP_066438352.1">
    <property type="nucleotide sequence ID" value="NZ_LZRN01000059.1"/>
</dbReference>
<keyword evidence="1" id="KW-0472">Membrane</keyword>
<evidence type="ECO:0000313" key="2">
    <source>
        <dbReference type="EMBL" id="RAJ27489.1"/>
    </source>
</evidence>
<dbReference type="EMBL" id="QLLQ01000001">
    <property type="protein sequence ID" value="RAJ27489.1"/>
    <property type="molecule type" value="Genomic_DNA"/>
</dbReference>
<accession>A0A1A7QTG5</accession>
<organism evidence="2 3">
    <name type="scientific">Gelidibacter algens</name>
    <dbReference type="NCBI Taxonomy" id="49280"/>
    <lineage>
        <taxon>Bacteria</taxon>
        <taxon>Pseudomonadati</taxon>
        <taxon>Bacteroidota</taxon>
        <taxon>Flavobacteriia</taxon>
        <taxon>Flavobacteriales</taxon>
        <taxon>Flavobacteriaceae</taxon>
        <taxon>Gelidibacter</taxon>
    </lineage>
</organism>
<feature type="transmembrane region" description="Helical" evidence="1">
    <location>
        <begin position="65"/>
        <end position="86"/>
    </location>
</feature>
<evidence type="ECO:0000256" key="1">
    <source>
        <dbReference type="SAM" id="Phobius"/>
    </source>
</evidence>
<gene>
    <name evidence="2" type="ORF">LX77_00061</name>
</gene>
<comment type="caution">
    <text evidence="2">The sequence shown here is derived from an EMBL/GenBank/DDBJ whole genome shotgun (WGS) entry which is preliminary data.</text>
</comment>
<evidence type="ECO:0008006" key="4">
    <source>
        <dbReference type="Google" id="ProtNLM"/>
    </source>
</evidence>
<feature type="transmembrane region" description="Helical" evidence="1">
    <location>
        <begin position="37"/>
        <end position="58"/>
    </location>
</feature>
<reference evidence="2 3" key="1">
    <citation type="submission" date="2018-06" db="EMBL/GenBank/DDBJ databases">
        <title>Genomic Encyclopedia of Archaeal and Bacterial Type Strains, Phase II (KMG-II): from individual species to whole genera.</title>
        <authorList>
            <person name="Goeker M."/>
        </authorList>
    </citation>
    <scope>NUCLEOTIDE SEQUENCE [LARGE SCALE GENOMIC DNA]</scope>
    <source>
        <strain evidence="2 3">DSM 12408</strain>
    </source>
</reference>
<evidence type="ECO:0000313" key="3">
    <source>
        <dbReference type="Proteomes" id="UP000248987"/>
    </source>
</evidence>
<dbReference type="Proteomes" id="UP000248987">
    <property type="component" value="Unassembled WGS sequence"/>
</dbReference>
<proteinExistence type="predicted"/>
<keyword evidence="1" id="KW-0812">Transmembrane</keyword>
<name>A0A1A7QTG5_9FLAO</name>